<dbReference type="InterPro" id="IPR010610">
    <property type="entry name" value="EryCIII-like_C"/>
</dbReference>
<dbReference type="CDD" id="cd03784">
    <property type="entry name" value="GT1_Gtf-like"/>
    <property type="match status" value="1"/>
</dbReference>
<comment type="caution">
    <text evidence="3">The sequence shown here is derived from an EMBL/GenBank/DDBJ whole genome shotgun (WGS) entry which is preliminary data.</text>
</comment>
<name>A0ABS4AIL4_9PROT</name>
<dbReference type="Gene3D" id="3.40.50.2000">
    <property type="entry name" value="Glycogen Phosphorylase B"/>
    <property type="match status" value="2"/>
</dbReference>
<accession>A0ABS4AIL4</accession>
<evidence type="ECO:0000259" key="1">
    <source>
        <dbReference type="Pfam" id="PF03033"/>
    </source>
</evidence>
<dbReference type="InterPro" id="IPR004276">
    <property type="entry name" value="GlycoTrans_28_N"/>
</dbReference>
<gene>
    <name evidence="3" type="ORF">J8J14_16445</name>
</gene>
<reference evidence="3 4" key="1">
    <citation type="submission" date="2021-03" db="EMBL/GenBank/DDBJ databases">
        <authorList>
            <person name="So Y."/>
        </authorList>
    </citation>
    <scope>NUCLEOTIDE SEQUENCE [LARGE SCALE GENOMIC DNA]</scope>
    <source>
        <strain evidence="3 4">SSH11</strain>
    </source>
</reference>
<dbReference type="RefSeq" id="WP_209380632.1">
    <property type="nucleotide sequence ID" value="NZ_JAGIZB010000016.1"/>
</dbReference>
<dbReference type="Pfam" id="PF03033">
    <property type="entry name" value="Glyco_transf_28"/>
    <property type="match status" value="1"/>
</dbReference>
<keyword evidence="4" id="KW-1185">Reference proteome</keyword>
<evidence type="ECO:0000259" key="2">
    <source>
        <dbReference type="Pfam" id="PF06722"/>
    </source>
</evidence>
<dbReference type="InterPro" id="IPR050426">
    <property type="entry name" value="Glycosyltransferase_28"/>
</dbReference>
<feature type="domain" description="Erythromycin biosynthesis protein CIII-like C-terminal" evidence="2">
    <location>
        <begin position="286"/>
        <end position="387"/>
    </location>
</feature>
<evidence type="ECO:0000313" key="3">
    <source>
        <dbReference type="EMBL" id="MBP0446365.1"/>
    </source>
</evidence>
<dbReference type="EMBL" id="JAGIZB010000016">
    <property type="protein sequence ID" value="MBP0446365.1"/>
    <property type="molecule type" value="Genomic_DNA"/>
</dbReference>
<dbReference type="Proteomes" id="UP000681594">
    <property type="component" value="Unassembled WGS sequence"/>
</dbReference>
<feature type="domain" description="Glycosyltransferase family 28 N-terminal" evidence="1">
    <location>
        <begin position="5"/>
        <end position="65"/>
    </location>
</feature>
<sequence length="410" mass="42940">MRVSLHALGTRGDVQPCIALALGLMRRGHAVQLAAPAQFERMAAARGVPFAPLPGEFLALLDTPEGKAAIAGSKGFGAGLKLLKPLRPLMRRLLDAEWEAARAFAPDLILHHPKCIGAPAMAGRLGCAHILASPLPGFTPTAAFPSPLLPFASLGPLNRLSHWLAIRGAQSLFARLLRAWRAEQLGGAAPRPSAGTLYAYSRHILPLPDDWGEDVCVTGNWFLDEPAWRPPEALAAFLQAGPPPVYIGFGSMPGLDPARLTAIIAEALSRTGRRGLLARGGGAIGAAALPPGIMAIDEAPHDQLLPLVHAVIHHGGAGTTAAALRAGKPCAILPFFGDQPFWARRITGLGVGPPTLDRRTLSAESLATAIAALDAPPMRARAASLGARIRAEDGIAAALAFIEKRMRRAG</sequence>
<dbReference type="Pfam" id="PF06722">
    <property type="entry name" value="EryCIII-like_C"/>
    <property type="match status" value="1"/>
</dbReference>
<proteinExistence type="predicted"/>
<protein>
    <submittedName>
        <fullName evidence="3">Glycosyltransferase family 1 protein</fullName>
    </submittedName>
</protein>
<organism evidence="3 4">
    <name type="scientific">Pararoseomonas baculiformis</name>
    <dbReference type="NCBI Taxonomy" id="2820812"/>
    <lineage>
        <taxon>Bacteria</taxon>
        <taxon>Pseudomonadati</taxon>
        <taxon>Pseudomonadota</taxon>
        <taxon>Alphaproteobacteria</taxon>
        <taxon>Acetobacterales</taxon>
        <taxon>Acetobacteraceae</taxon>
        <taxon>Pararoseomonas</taxon>
    </lineage>
</organism>
<dbReference type="PANTHER" id="PTHR48050">
    <property type="entry name" value="STEROL 3-BETA-GLUCOSYLTRANSFERASE"/>
    <property type="match status" value="1"/>
</dbReference>
<dbReference type="InterPro" id="IPR002213">
    <property type="entry name" value="UDP_glucos_trans"/>
</dbReference>
<dbReference type="PANTHER" id="PTHR48050:SF13">
    <property type="entry name" value="STEROL 3-BETA-GLUCOSYLTRANSFERASE UGT80A2"/>
    <property type="match status" value="1"/>
</dbReference>
<evidence type="ECO:0000313" key="4">
    <source>
        <dbReference type="Proteomes" id="UP000681594"/>
    </source>
</evidence>
<dbReference type="SUPFAM" id="SSF53756">
    <property type="entry name" value="UDP-Glycosyltransferase/glycogen phosphorylase"/>
    <property type="match status" value="1"/>
</dbReference>